<dbReference type="RefSeq" id="WP_318750811.1">
    <property type="nucleotide sequence ID" value="NZ_CP132508.1"/>
</dbReference>
<dbReference type="InterPro" id="IPR023214">
    <property type="entry name" value="HAD_sf"/>
</dbReference>
<dbReference type="Pfam" id="PF08282">
    <property type="entry name" value="Hydrolase_3"/>
    <property type="match status" value="1"/>
</dbReference>
<dbReference type="SUPFAM" id="SSF56784">
    <property type="entry name" value="HAD-like"/>
    <property type="match status" value="1"/>
</dbReference>
<dbReference type="Gene3D" id="3.40.50.1000">
    <property type="entry name" value="HAD superfamily/HAD-like"/>
    <property type="match status" value="1"/>
</dbReference>
<name>A0ABZ0QR58_9FIRM</name>
<sequence length="289" mass="31325">MLPYLIALDVDGTLLDSRGTLRPRVRDAVRAAVAAGHHVVLATGRRWVATRPFARDLGLRAPCIVHNGAVAVDPLTDQPVWKQPLPTEFVRQAILKARELGVSLFVHDLEHPHGDRMLYEPGARLPRASWFFEAGRLTQEVPDLLAWLHVGAVRILVRDRYEGAEAFHHWIKVQWGDAVRVLTGPDLEPDIYAVEVSDAPVCKGWALERLAAHLAIPVERVVAMGDWDNDIEMLQFAGLGVAMANGSPAARAAARRVTVSNDEDGVAVVLEELLGGVGGGVGGGAEVGR</sequence>
<dbReference type="PANTHER" id="PTHR10000">
    <property type="entry name" value="PHOSPHOSERINE PHOSPHATASE"/>
    <property type="match status" value="1"/>
</dbReference>
<reference evidence="1 2" key="1">
    <citation type="submission" date="2023-08" db="EMBL/GenBank/DDBJ databases">
        <title>Genome sequence of Thermaerobacter compostii strain Ins1, a spore-forming filamentous bacterium isolated from a deep geothermal reservoir.</title>
        <authorList>
            <person name="Bregnard D."/>
            <person name="Gonzalez D."/>
            <person name="Junier P."/>
        </authorList>
    </citation>
    <scope>NUCLEOTIDE SEQUENCE [LARGE SCALE GENOMIC DNA]</scope>
    <source>
        <strain evidence="1 2">Ins1</strain>
    </source>
</reference>
<proteinExistence type="predicted"/>
<keyword evidence="2" id="KW-1185">Reference proteome</keyword>
<dbReference type="InterPro" id="IPR036412">
    <property type="entry name" value="HAD-like_sf"/>
</dbReference>
<accession>A0ABZ0QR58</accession>
<organism evidence="1 2">
    <name type="scientific">Thermaerobacter composti</name>
    <dbReference type="NCBI Taxonomy" id="554949"/>
    <lineage>
        <taxon>Bacteria</taxon>
        <taxon>Bacillati</taxon>
        <taxon>Bacillota</taxon>
        <taxon>Clostridia</taxon>
        <taxon>Eubacteriales</taxon>
        <taxon>Clostridiales Family XVII. Incertae Sedis</taxon>
        <taxon>Thermaerobacter</taxon>
    </lineage>
</organism>
<dbReference type="Gene3D" id="3.30.1240.10">
    <property type="match status" value="1"/>
</dbReference>
<evidence type="ECO:0000313" key="2">
    <source>
        <dbReference type="Proteomes" id="UP001304683"/>
    </source>
</evidence>
<dbReference type="PANTHER" id="PTHR10000:SF8">
    <property type="entry name" value="HAD SUPERFAMILY HYDROLASE-LIKE, TYPE 3"/>
    <property type="match status" value="1"/>
</dbReference>
<protein>
    <submittedName>
        <fullName evidence="1">HAD family hydrolase</fullName>
        <ecNumber evidence="1">3.-.-.-</ecNumber>
    </submittedName>
</protein>
<dbReference type="EMBL" id="CP132508">
    <property type="protein sequence ID" value="WPD19232.1"/>
    <property type="molecule type" value="Genomic_DNA"/>
</dbReference>
<keyword evidence="1" id="KW-0378">Hydrolase</keyword>
<dbReference type="Proteomes" id="UP001304683">
    <property type="component" value="Chromosome"/>
</dbReference>
<evidence type="ECO:0000313" key="1">
    <source>
        <dbReference type="EMBL" id="WPD19232.1"/>
    </source>
</evidence>
<dbReference type="GO" id="GO:0016787">
    <property type="term" value="F:hydrolase activity"/>
    <property type="evidence" value="ECO:0007669"/>
    <property type="project" value="UniProtKB-KW"/>
</dbReference>
<dbReference type="EC" id="3.-.-.-" evidence="1"/>
<gene>
    <name evidence="1" type="ORF">Q5761_00740</name>
</gene>